<organism evidence="1 2">
    <name type="scientific">Acidocella aromatica</name>
    <dbReference type="NCBI Taxonomy" id="1303579"/>
    <lineage>
        <taxon>Bacteria</taxon>
        <taxon>Pseudomonadati</taxon>
        <taxon>Pseudomonadota</taxon>
        <taxon>Alphaproteobacteria</taxon>
        <taxon>Acetobacterales</taxon>
        <taxon>Acidocellaceae</taxon>
        <taxon>Acidocella</taxon>
    </lineage>
</organism>
<gene>
    <name evidence="1" type="ORF">HNP71_002785</name>
</gene>
<comment type="caution">
    <text evidence="1">The sequence shown here is derived from an EMBL/GenBank/DDBJ whole genome shotgun (WGS) entry which is preliminary data.</text>
</comment>
<keyword evidence="2" id="KW-1185">Reference proteome</keyword>
<protein>
    <submittedName>
        <fullName evidence="1">Sarcosine oxidase subunit gamma</fullName>
        <ecNumber evidence="1">1.5.3.1</ecNumber>
    </submittedName>
</protein>
<dbReference type="Gene3D" id="3.30.1360.120">
    <property type="entry name" value="Probable tRNA modification gtpase trme, domain 1"/>
    <property type="match status" value="1"/>
</dbReference>
<evidence type="ECO:0000313" key="2">
    <source>
        <dbReference type="Proteomes" id="UP000553706"/>
    </source>
</evidence>
<dbReference type="InterPro" id="IPR027266">
    <property type="entry name" value="TrmE/GcvT-like"/>
</dbReference>
<accession>A0A840VT67</accession>
<dbReference type="InterPro" id="IPR007375">
    <property type="entry name" value="SoxG"/>
</dbReference>
<evidence type="ECO:0000313" key="1">
    <source>
        <dbReference type="EMBL" id="MBB5374510.1"/>
    </source>
</evidence>
<keyword evidence="1" id="KW-0560">Oxidoreductase</keyword>
<dbReference type="EC" id="1.5.3.1" evidence="1"/>
<dbReference type="Pfam" id="PF04268">
    <property type="entry name" value="SoxG"/>
    <property type="match status" value="1"/>
</dbReference>
<sequence>MDNLVQTKPMPRLFPLSGKAIDRRCTPVNGGARFSLRLPAASISTASAALGVELAVPVNRASAANGRTALRLGPDEWLLLLSEAEAVPVAAVLEARLTDGRYSLADISHRQTGVVLEGTAVTDILNGGCPLDFDLAAFPVGMATRTIFCKAEAVLWRQSEGRFHLEVWRSFAPYVWNLLAIVSREYAV</sequence>
<dbReference type="GO" id="GO:0008115">
    <property type="term" value="F:sarcosine oxidase activity"/>
    <property type="evidence" value="ECO:0007669"/>
    <property type="project" value="UniProtKB-EC"/>
</dbReference>
<dbReference type="SUPFAM" id="SSF103025">
    <property type="entry name" value="Folate-binding domain"/>
    <property type="match status" value="1"/>
</dbReference>
<name>A0A840VT67_9PROT</name>
<dbReference type="AlphaFoldDB" id="A0A840VT67"/>
<dbReference type="RefSeq" id="WP_183267522.1">
    <property type="nucleotide sequence ID" value="NZ_JACHFJ010000020.1"/>
</dbReference>
<dbReference type="Gene3D" id="3.30.70.1520">
    <property type="entry name" value="Heterotetrameric sarcosine oxidase"/>
    <property type="match status" value="1"/>
</dbReference>
<reference evidence="1 2" key="1">
    <citation type="submission" date="2020-08" db="EMBL/GenBank/DDBJ databases">
        <title>Genomic Encyclopedia of Type Strains, Phase IV (KMG-IV): sequencing the most valuable type-strain genomes for metagenomic binning, comparative biology and taxonomic classification.</title>
        <authorList>
            <person name="Goeker M."/>
        </authorList>
    </citation>
    <scope>NUCLEOTIDE SEQUENCE [LARGE SCALE GENOMIC DNA]</scope>
    <source>
        <strain evidence="1 2">DSM 27026</strain>
    </source>
</reference>
<dbReference type="EMBL" id="JACHFJ010000020">
    <property type="protein sequence ID" value="MBB5374510.1"/>
    <property type="molecule type" value="Genomic_DNA"/>
</dbReference>
<proteinExistence type="predicted"/>
<dbReference type="Proteomes" id="UP000553706">
    <property type="component" value="Unassembled WGS sequence"/>
</dbReference>